<sequence>MGQDRGQSPRHEHGDSWEKFAVEWNGKLEVAPCFLPSIAAGPYWVIDYDEAAGYALISGGAPQNEGTDGCRTGSGTNNAGLWIFTRSQKRDEALVQKVRSIAAQKGFDLSVLNDVDQTECSEQLVV</sequence>
<dbReference type="Proteomes" id="UP001178507">
    <property type="component" value="Unassembled WGS sequence"/>
</dbReference>
<protein>
    <recommendedName>
        <fullName evidence="3">Lipocalin/cytosolic fatty-acid binding domain-containing protein</fullName>
    </recommendedName>
</protein>
<comment type="caution">
    <text evidence="1">The sequence shown here is derived from an EMBL/GenBank/DDBJ whole genome shotgun (WGS) entry which is preliminary data.</text>
</comment>
<gene>
    <name evidence="1" type="ORF">EVOR1521_LOCUS19856</name>
</gene>
<accession>A0AA36IWW6</accession>
<dbReference type="InterPro" id="IPR012674">
    <property type="entry name" value="Calycin"/>
</dbReference>
<dbReference type="Gene3D" id="2.40.128.20">
    <property type="match status" value="1"/>
</dbReference>
<reference evidence="1" key="1">
    <citation type="submission" date="2023-08" db="EMBL/GenBank/DDBJ databases">
        <authorList>
            <person name="Chen Y."/>
            <person name="Shah S."/>
            <person name="Dougan E. K."/>
            <person name="Thang M."/>
            <person name="Chan C."/>
        </authorList>
    </citation>
    <scope>NUCLEOTIDE SEQUENCE</scope>
</reference>
<proteinExistence type="predicted"/>
<keyword evidence="2" id="KW-1185">Reference proteome</keyword>
<dbReference type="EMBL" id="CAUJNA010003157">
    <property type="protein sequence ID" value="CAJ1395425.1"/>
    <property type="molecule type" value="Genomic_DNA"/>
</dbReference>
<dbReference type="AlphaFoldDB" id="A0AA36IWW6"/>
<evidence type="ECO:0000313" key="1">
    <source>
        <dbReference type="EMBL" id="CAJ1395425.1"/>
    </source>
</evidence>
<dbReference type="SUPFAM" id="SSF50814">
    <property type="entry name" value="Lipocalins"/>
    <property type="match status" value="1"/>
</dbReference>
<evidence type="ECO:0008006" key="3">
    <source>
        <dbReference type="Google" id="ProtNLM"/>
    </source>
</evidence>
<organism evidence="1 2">
    <name type="scientific">Effrenium voratum</name>
    <dbReference type="NCBI Taxonomy" id="2562239"/>
    <lineage>
        <taxon>Eukaryota</taxon>
        <taxon>Sar</taxon>
        <taxon>Alveolata</taxon>
        <taxon>Dinophyceae</taxon>
        <taxon>Suessiales</taxon>
        <taxon>Symbiodiniaceae</taxon>
        <taxon>Effrenium</taxon>
    </lineage>
</organism>
<name>A0AA36IWW6_9DINO</name>
<evidence type="ECO:0000313" key="2">
    <source>
        <dbReference type="Proteomes" id="UP001178507"/>
    </source>
</evidence>